<reference evidence="4" key="2">
    <citation type="submission" date="2015-01" db="EMBL/GenBank/DDBJ databases">
        <title>Evolutionary Origins and Diversification of the Mycorrhizal Mutualists.</title>
        <authorList>
            <consortium name="DOE Joint Genome Institute"/>
            <consortium name="Mycorrhizal Genomics Consortium"/>
            <person name="Kohler A."/>
            <person name="Kuo A."/>
            <person name="Nagy L.G."/>
            <person name="Floudas D."/>
            <person name="Copeland A."/>
            <person name="Barry K.W."/>
            <person name="Cichocki N."/>
            <person name="Veneault-Fourrey C."/>
            <person name="LaButti K."/>
            <person name="Lindquist E.A."/>
            <person name="Lipzen A."/>
            <person name="Lundell T."/>
            <person name="Morin E."/>
            <person name="Murat C."/>
            <person name="Riley R."/>
            <person name="Ohm R."/>
            <person name="Sun H."/>
            <person name="Tunlid A."/>
            <person name="Henrissat B."/>
            <person name="Grigoriev I.V."/>
            <person name="Hibbett D.S."/>
            <person name="Martin F."/>
        </authorList>
    </citation>
    <scope>NUCLEOTIDE SEQUENCE [LARGE SCALE GENOMIC DNA]</scope>
    <source>
        <strain evidence="4">LaAM-08-1</strain>
    </source>
</reference>
<feature type="region of interest" description="Disordered" evidence="1">
    <location>
        <begin position="419"/>
        <end position="455"/>
    </location>
</feature>
<feature type="region of interest" description="Disordered" evidence="1">
    <location>
        <begin position="469"/>
        <end position="493"/>
    </location>
</feature>
<feature type="compositionally biased region" description="Polar residues" evidence="1">
    <location>
        <begin position="870"/>
        <end position="898"/>
    </location>
</feature>
<dbReference type="Pfam" id="PF00566">
    <property type="entry name" value="RabGAP-TBC"/>
    <property type="match status" value="1"/>
</dbReference>
<feature type="compositionally biased region" description="Low complexity" evidence="1">
    <location>
        <begin position="704"/>
        <end position="719"/>
    </location>
</feature>
<feature type="compositionally biased region" description="Polar residues" evidence="1">
    <location>
        <begin position="807"/>
        <end position="819"/>
    </location>
</feature>
<evidence type="ECO:0000313" key="3">
    <source>
        <dbReference type="EMBL" id="KIK08737.1"/>
    </source>
</evidence>
<dbReference type="InterPro" id="IPR035969">
    <property type="entry name" value="Rab-GAP_TBC_sf"/>
</dbReference>
<feature type="compositionally biased region" description="Basic and acidic residues" evidence="1">
    <location>
        <begin position="971"/>
        <end position="986"/>
    </location>
</feature>
<protein>
    <recommendedName>
        <fullName evidence="2">Rab-GAP TBC domain-containing protein</fullName>
    </recommendedName>
</protein>
<gene>
    <name evidence="3" type="ORF">K443DRAFT_84480</name>
</gene>
<feature type="compositionally biased region" description="Low complexity" evidence="1">
    <location>
        <begin position="752"/>
        <end position="782"/>
    </location>
</feature>
<feature type="compositionally biased region" description="Low complexity" evidence="1">
    <location>
        <begin position="790"/>
        <end position="799"/>
    </location>
</feature>
<dbReference type="HOGENOM" id="CLU_006960_0_0_1"/>
<evidence type="ECO:0000259" key="2">
    <source>
        <dbReference type="PROSITE" id="PS50086"/>
    </source>
</evidence>
<feature type="compositionally biased region" description="Polar residues" evidence="1">
    <location>
        <begin position="482"/>
        <end position="493"/>
    </location>
</feature>
<keyword evidence="4" id="KW-1185">Reference proteome</keyword>
<feature type="compositionally biased region" description="Basic and acidic residues" evidence="1">
    <location>
        <begin position="553"/>
        <end position="563"/>
    </location>
</feature>
<feature type="compositionally biased region" description="Basic residues" evidence="1">
    <location>
        <begin position="960"/>
        <end position="970"/>
    </location>
</feature>
<evidence type="ECO:0000313" key="4">
    <source>
        <dbReference type="Proteomes" id="UP000054477"/>
    </source>
</evidence>
<dbReference type="OrthoDB" id="29853at2759"/>
<proteinExistence type="predicted"/>
<dbReference type="AlphaFoldDB" id="A0A0C9YE63"/>
<dbReference type="SUPFAM" id="SSF47923">
    <property type="entry name" value="Ypt/Rab-GAP domain of gyp1p"/>
    <property type="match status" value="1"/>
</dbReference>
<dbReference type="PROSITE" id="PS50086">
    <property type="entry name" value="TBC_RABGAP"/>
    <property type="match status" value="1"/>
</dbReference>
<feature type="domain" description="Rab-GAP TBC" evidence="2">
    <location>
        <begin position="1"/>
        <end position="301"/>
    </location>
</feature>
<reference evidence="3 4" key="1">
    <citation type="submission" date="2014-04" db="EMBL/GenBank/DDBJ databases">
        <authorList>
            <consortium name="DOE Joint Genome Institute"/>
            <person name="Kuo A."/>
            <person name="Kohler A."/>
            <person name="Nagy L.G."/>
            <person name="Floudas D."/>
            <person name="Copeland A."/>
            <person name="Barry K.W."/>
            <person name="Cichocki N."/>
            <person name="Veneault-Fourrey C."/>
            <person name="LaButti K."/>
            <person name="Lindquist E.A."/>
            <person name="Lipzen A."/>
            <person name="Lundell T."/>
            <person name="Morin E."/>
            <person name="Murat C."/>
            <person name="Sun H."/>
            <person name="Tunlid A."/>
            <person name="Henrissat B."/>
            <person name="Grigoriev I.V."/>
            <person name="Hibbett D.S."/>
            <person name="Martin F."/>
            <person name="Nordberg H.P."/>
            <person name="Cantor M.N."/>
            <person name="Hua S.X."/>
        </authorList>
    </citation>
    <scope>NUCLEOTIDE SEQUENCE [LARGE SCALE GENOMIC DNA]</scope>
    <source>
        <strain evidence="3 4">LaAM-08-1</strain>
    </source>
</reference>
<feature type="compositionally biased region" description="Acidic residues" evidence="1">
    <location>
        <begin position="987"/>
        <end position="996"/>
    </location>
</feature>
<dbReference type="Proteomes" id="UP000054477">
    <property type="component" value="Unassembled WGS sequence"/>
</dbReference>
<dbReference type="Gene3D" id="1.10.472.80">
    <property type="entry name" value="Ypt/Rab-GAP domain of gyp1p, domain 3"/>
    <property type="match status" value="1"/>
</dbReference>
<evidence type="ECO:0000256" key="1">
    <source>
        <dbReference type="SAM" id="MobiDB-lite"/>
    </source>
</evidence>
<feature type="compositionally biased region" description="Polar residues" evidence="1">
    <location>
        <begin position="612"/>
        <end position="630"/>
    </location>
</feature>
<accession>A0A0C9YE63</accession>
<dbReference type="EMBL" id="KN838541">
    <property type="protein sequence ID" value="KIK08737.1"/>
    <property type="molecule type" value="Genomic_DNA"/>
</dbReference>
<feature type="compositionally biased region" description="Acidic residues" evidence="1">
    <location>
        <begin position="428"/>
        <end position="448"/>
    </location>
</feature>
<feature type="compositionally biased region" description="Basic and acidic residues" evidence="1">
    <location>
        <begin position="940"/>
        <end position="959"/>
    </location>
</feature>
<organism evidence="3 4">
    <name type="scientific">Laccaria amethystina LaAM-08-1</name>
    <dbReference type="NCBI Taxonomy" id="1095629"/>
    <lineage>
        <taxon>Eukaryota</taxon>
        <taxon>Fungi</taxon>
        <taxon>Dikarya</taxon>
        <taxon>Basidiomycota</taxon>
        <taxon>Agaricomycotina</taxon>
        <taxon>Agaricomycetes</taxon>
        <taxon>Agaricomycetidae</taxon>
        <taxon>Agaricales</taxon>
        <taxon>Agaricineae</taxon>
        <taxon>Hydnangiaceae</taxon>
        <taxon>Laccaria</taxon>
    </lineage>
</organism>
<dbReference type="InterPro" id="IPR000195">
    <property type="entry name" value="Rab-GAP-TBC_dom"/>
</dbReference>
<feature type="compositionally biased region" description="Basic residues" evidence="1">
    <location>
        <begin position="860"/>
        <end position="869"/>
    </location>
</feature>
<feature type="region of interest" description="Disordered" evidence="1">
    <location>
        <begin position="546"/>
        <end position="630"/>
    </location>
</feature>
<feature type="compositionally biased region" description="Low complexity" evidence="1">
    <location>
        <begin position="840"/>
        <end position="851"/>
    </location>
</feature>
<dbReference type="STRING" id="1095629.A0A0C9YE63"/>
<feature type="region of interest" description="Disordered" evidence="1">
    <location>
        <begin position="696"/>
        <end position="1014"/>
    </location>
</feature>
<name>A0A0C9YE63_9AGAR</name>
<sequence length="1014" mass="111334">MEERSFKTASMLLRGSFLFHERQKVTVLGPKDLAQRLLEPYETAVPPTSPLSSSDEILLSVQKQLSGVPQNLFVSLEDGPEIYSQCPLSTIYEGKDKVSCARSLDARLKLLQEYGSQAVAPEIRLEEPSTDVTPEISLTSFDSALTESNNPMTLLPSKAYSFGNAHPLHCSALLRLLYLHTSINPANRSPQIPSLLIPVYSALNQEIEPEELSHVEADTFWVFEAIVAEFSELEEEGGNKWMKRFSERLLRADAELFEDLQAKGLDPALPHYSFRWITPLLTHTLPLPSAFVAWDALLSWQQRARDTDPKSDFLLDICTAMLIHSRSALLRIRNVGPKAASLWTDESSGIHPAPSISDPFLEGLRMLQNYPLEAFGGIERILQTAVDLTQKRGQEANAEKHESLSLGARLKVTMWKGFTNQASSPEDSPSEDEDSSEDEHVDGNETETQENSTYTQFASTMWKGITNKTVELPLPNSPPHASPTSIPRQTELPRTNDTDQFQASTSTQAASSIWGYAEKLKDSNAAATLAKVSSNWRARALMGTWGRGADQSRTSDVREHPTAHSESPSPIIRPHSDDRRGSLPPMDRIGIYSPPTRSLNFRSDDHFKPPQVGSSLFSPTNSEGAAQNSGIIDKTRSLFLTRSPPQTASKSAPRPLLLNSATLMTAGQKGSPPFPISGIMSTPDTEEWADVMRLKQRHVHRDSQSSISSLSPSDALSRPLNSAKSDWDSDGSGSRVVPLNRRSISPMAPNFRVLHSRSSSRNSSAPSPDSSRLSALARSVHSPATADSLVSPPASAPSVYEIKTRSAMDQANGASSEASDGTPHEPHSPVKKLSRKRTDPSITTDDTSDSPAVRLPARTARVRSRRHPTRPTNLQIQDNPAKSRSSIEQVTPSPSAANLSVPWPGDEIDAVATPRASKFDLEEDAAPLNLGSSPRRSRKVSSDSPEKRNVSSDRQDSRTRKVSAGHRVRKVSVENRDQPRSSRDSAAEEGDDEGYDELLSAYESEDGPDMYSMR</sequence>